<dbReference type="Pfam" id="PF18806">
    <property type="entry name" value="Importin_rep_3"/>
    <property type="match status" value="1"/>
</dbReference>
<evidence type="ECO:0000256" key="3">
    <source>
        <dbReference type="ARBA" id="ARBA00022448"/>
    </source>
</evidence>
<keyword evidence="6" id="KW-0539">Nucleus</keyword>
<protein>
    <recommendedName>
        <fullName evidence="8">Exportin-1/Importin-beta-like domain-containing protein</fullName>
    </recommendedName>
</protein>
<evidence type="ECO:0000256" key="7">
    <source>
        <dbReference type="SAM" id="MobiDB-lite"/>
    </source>
</evidence>
<comment type="caution">
    <text evidence="9">The sequence shown here is derived from an EMBL/GenBank/DDBJ whole genome shotgun (WGS) entry which is preliminary data.</text>
</comment>
<dbReference type="PANTHER" id="PTHR12363">
    <property type="entry name" value="TRANSPORTIN 3 AND IMPORTIN 13"/>
    <property type="match status" value="1"/>
</dbReference>
<comment type="subcellular location">
    <subcellularLocation>
        <location evidence="1">Nucleus</location>
    </subcellularLocation>
</comment>
<dbReference type="Gene3D" id="1.25.10.10">
    <property type="entry name" value="Leucine-rich Repeat Variant"/>
    <property type="match status" value="1"/>
</dbReference>
<dbReference type="EMBL" id="JAABOA010001820">
    <property type="protein sequence ID" value="KAF9580833.1"/>
    <property type="molecule type" value="Genomic_DNA"/>
</dbReference>
<dbReference type="Proteomes" id="UP000780801">
    <property type="component" value="Unassembled WGS sequence"/>
</dbReference>
<dbReference type="GO" id="GO:0005737">
    <property type="term" value="C:cytoplasm"/>
    <property type="evidence" value="ECO:0007669"/>
    <property type="project" value="TreeGrafter"/>
</dbReference>
<keyword evidence="10" id="KW-1185">Reference proteome</keyword>
<organism evidence="9 10">
    <name type="scientific">Lunasporangiospora selenospora</name>
    <dbReference type="NCBI Taxonomy" id="979761"/>
    <lineage>
        <taxon>Eukaryota</taxon>
        <taxon>Fungi</taxon>
        <taxon>Fungi incertae sedis</taxon>
        <taxon>Mucoromycota</taxon>
        <taxon>Mortierellomycotina</taxon>
        <taxon>Mortierellomycetes</taxon>
        <taxon>Mortierellales</taxon>
        <taxon>Mortierellaceae</taxon>
        <taxon>Lunasporangiospora</taxon>
    </lineage>
</organism>
<proteinExistence type="inferred from homology"/>
<feature type="region of interest" description="Disordered" evidence="7">
    <location>
        <begin position="267"/>
        <end position="286"/>
    </location>
</feature>
<dbReference type="GO" id="GO:0005634">
    <property type="term" value="C:nucleus"/>
    <property type="evidence" value="ECO:0007669"/>
    <property type="project" value="UniProtKB-SubCell"/>
</dbReference>
<dbReference type="GO" id="GO:0006606">
    <property type="term" value="P:protein import into nucleus"/>
    <property type="evidence" value="ECO:0007669"/>
    <property type="project" value="TreeGrafter"/>
</dbReference>
<gene>
    <name evidence="9" type="ORF">BGW38_002364</name>
</gene>
<accession>A0A9P6FS63</accession>
<evidence type="ECO:0000256" key="4">
    <source>
        <dbReference type="ARBA" id="ARBA00022737"/>
    </source>
</evidence>
<reference evidence="9" key="1">
    <citation type="journal article" date="2020" name="Fungal Divers.">
        <title>Resolving the Mortierellaceae phylogeny through synthesis of multi-gene phylogenetics and phylogenomics.</title>
        <authorList>
            <person name="Vandepol N."/>
            <person name="Liber J."/>
            <person name="Desiro A."/>
            <person name="Na H."/>
            <person name="Kennedy M."/>
            <person name="Barry K."/>
            <person name="Grigoriev I.V."/>
            <person name="Miller A.N."/>
            <person name="O'Donnell K."/>
            <person name="Stajich J.E."/>
            <person name="Bonito G."/>
        </authorList>
    </citation>
    <scope>NUCLEOTIDE SEQUENCE</scope>
    <source>
        <strain evidence="9">KOD1015</strain>
    </source>
</reference>
<dbReference type="OrthoDB" id="2016913at2759"/>
<evidence type="ECO:0000259" key="8">
    <source>
        <dbReference type="Pfam" id="PF08389"/>
    </source>
</evidence>
<dbReference type="InterPro" id="IPR040520">
    <property type="entry name" value="Importin_rep_3"/>
</dbReference>
<dbReference type="InterPro" id="IPR011989">
    <property type="entry name" value="ARM-like"/>
</dbReference>
<evidence type="ECO:0000256" key="2">
    <source>
        <dbReference type="ARBA" id="ARBA00007991"/>
    </source>
</evidence>
<keyword evidence="5" id="KW-0653">Protein transport</keyword>
<evidence type="ECO:0000256" key="1">
    <source>
        <dbReference type="ARBA" id="ARBA00004123"/>
    </source>
</evidence>
<evidence type="ECO:0000313" key="9">
    <source>
        <dbReference type="EMBL" id="KAF9580833.1"/>
    </source>
</evidence>
<dbReference type="PANTHER" id="PTHR12363:SF33">
    <property type="entry name" value="IMPORTIN-13"/>
    <property type="match status" value="1"/>
</dbReference>
<evidence type="ECO:0000313" key="10">
    <source>
        <dbReference type="Proteomes" id="UP000780801"/>
    </source>
</evidence>
<keyword evidence="4" id="KW-0677">Repeat</keyword>
<evidence type="ECO:0000256" key="5">
    <source>
        <dbReference type="ARBA" id="ARBA00022927"/>
    </source>
</evidence>
<dbReference type="InterPro" id="IPR013598">
    <property type="entry name" value="Exportin-1/Importin-b-like"/>
</dbReference>
<name>A0A9P6FS63_9FUNG</name>
<evidence type="ECO:0000256" key="6">
    <source>
        <dbReference type="ARBA" id="ARBA00023242"/>
    </source>
</evidence>
<dbReference type="Pfam" id="PF24140">
    <property type="entry name" value="TPR_TNPO3_IPO13_3rd"/>
    <property type="match status" value="1"/>
</dbReference>
<dbReference type="Pfam" id="PF08389">
    <property type="entry name" value="Xpo1"/>
    <property type="match status" value="1"/>
</dbReference>
<dbReference type="SUPFAM" id="SSF48371">
    <property type="entry name" value="ARM repeat"/>
    <property type="match status" value="1"/>
</dbReference>
<keyword evidence="3" id="KW-0813">Transport</keyword>
<dbReference type="AlphaFoldDB" id="A0A9P6FS63"/>
<sequence length="973" mass="108014">MRNELTRWVVRYSGGPAFVRTKLCLALAAYAMRAVPTYWPDFIASFYQDLRSRVNLPVDGVLMAQPAMELALLEFLTIVPEELGRVEIEPARKTKLSDEVTRGLPVIINIVQEILLGNNATSKPKALDCLKSWVQYGITFDVIQPILGLVLNCLLDDGTFDAAADVWSEIMASKSAARHQDTICEGLMPCFATESEDIGRRLCQLLSTFGDNFSDWIAGKLLRADIVIYLEMMLSFAGFPGHYAEDETVSDLTLNFWYMLQESLSELPTDDGEDSSSPGDDSEDHQVTLSTISSAANTIGLDRNSLQAIKGSSLMMYTRLTEVLRKKLEFPPHHEWIKWTRDIRQEFIGHRQEIADTLINSYHVLHGQIVSLIIDACSIQLDRVHEASLLGTNPLENVQLETALVQLESSLYCMKALSEVVPNSESEQMPRFFGASIFGRLPVSIDCRARETAMTMIGKYNDSAKNLHSAALFSRCLYFVLTISSYADWFKQHPQFLLPALNFVIPALEAPQVAPYAAKALKSICDTCRESLVETIDAFMNVFANVEKSISPTIKGSVVYSIATVIQTLPMERSIAPLVGLLGDIFTHAKGCMEAQKLRLQQSSGGNTIAITPGSGGADESGHEPQTAMMLLRLDFLLACCKGLQSPLEDEYRTAEERVQLYRRLVLERTSVMAMGGLAVELARSMEQVIQGAVLFWPSEPDIIERVCQILKNMMSATHFSPLSLSLHSLIKVVETGYQRHAYPCWLDVAAKIASVYYFEATGGSLAIKLGSGTVSMGAGVAPASASPTPNQSAIVVDVEARAPDRAAQQQSPDELENEEVFKHMLAVLIRRTMEGMRSLADMEENPDVDFVNQSYDYPGLKQRVDDLIARMGPQIMRHLLLGLGGHVPRSLVPQLNDTLYPLIGKYTQESRRWMQSMLSESGFPSKHADQLSKEKFMKGVLQTRSPKKFKDEVHQFSNKCRQLDGSLFGAAI</sequence>
<dbReference type="InterPro" id="IPR016024">
    <property type="entry name" value="ARM-type_fold"/>
</dbReference>
<comment type="similarity">
    <text evidence="2">Belongs to the importin beta family.</text>
</comment>
<dbReference type="InterPro" id="IPR051345">
    <property type="entry name" value="Importin_beta-like_NTR"/>
</dbReference>
<dbReference type="InterPro" id="IPR057942">
    <property type="entry name" value="TPR_TNPO3_IPO13_3rd"/>
</dbReference>
<feature type="domain" description="Exportin-1/Importin-beta-like" evidence="8">
    <location>
        <begin position="16"/>
        <end position="166"/>
    </location>
</feature>